<dbReference type="PANTHER" id="PTHR40422">
    <property type="entry name" value="TRANSLATION MACHINERY-ASSOCIATED PROTEIN 17"/>
    <property type="match status" value="1"/>
</dbReference>
<dbReference type="GO" id="GO:0070682">
    <property type="term" value="P:proteasome regulatory particle assembly"/>
    <property type="evidence" value="ECO:0007669"/>
    <property type="project" value="InterPro"/>
</dbReference>
<protein>
    <submittedName>
        <fullName evidence="2">Uncharacterized protein</fullName>
    </submittedName>
</protein>
<dbReference type="InterPro" id="IPR038966">
    <property type="entry name" value="TMA17"/>
</dbReference>
<feature type="compositionally biased region" description="Basic and acidic residues" evidence="1">
    <location>
        <begin position="1"/>
        <end position="11"/>
    </location>
</feature>
<feature type="region of interest" description="Disordered" evidence="1">
    <location>
        <begin position="155"/>
        <end position="179"/>
    </location>
</feature>
<dbReference type="STRING" id="196109.A0A136J3M2"/>
<feature type="region of interest" description="Disordered" evidence="1">
    <location>
        <begin position="233"/>
        <end position="309"/>
    </location>
</feature>
<feature type="region of interest" description="Disordered" evidence="1">
    <location>
        <begin position="1"/>
        <end position="101"/>
    </location>
</feature>
<reference evidence="3" key="1">
    <citation type="submission" date="2016-02" db="EMBL/GenBank/DDBJ databases">
        <title>Draft genome sequence of Microdochium bolleyi, a fungal endophyte of beachgrass.</title>
        <authorList>
            <consortium name="DOE Joint Genome Institute"/>
            <person name="David A.S."/>
            <person name="May G."/>
            <person name="Haridas S."/>
            <person name="Lim J."/>
            <person name="Wang M."/>
            <person name="Labutti K."/>
            <person name="Lipzen A."/>
            <person name="Barry K."/>
            <person name="Grigoriev I.V."/>
        </authorList>
    </citation>
    <scope>NUCLEOTIDE SEQUENCE [LARGE SCALE GENOMIC DNA]</scope>
    <source>
        <strain evidence="3">J235TASD1</strain>
    </source>
</reference>
<organism evidence="2 3">
    <name type="scientific">Microdochium bolleyi</name>
    <dbReference type="NCBI Taxonomy" id="196109"/>
    <lineage>
        <taxon>Eukaryota</taxon>
        <taxon>Fungi</taxon>
        <taxon>Dikarya</taxon>
        <taxon>Ascomycota</taxon>
        <taxon>Pezizomycotina</taxon>
        <taxon>Sordariomycetes</taxon>
        <taxon>Xylariomycetidae</taxon>
        <taxon>Xylariales</taxon>
        <taxon>Microdochiaceae</taxon>
        <taxon>Microdochium</taxon>
    </lineage>
</organism>
<dbReference type="Proteomes" id="UP000070501">
    <property type="component" value="Unassembled WGS sequence"/>
</dbReference>
<evidence type="ECO:0000313" key="2">
    <source>
        <dbReference type="EMBL" id="KXJ91775.1"/>
    </source>
</evidence>
<feature type="compositionally biased region" description="Acidic residues" evidence="1">
    <location>
        <begin position="324"/>
        <end position="334"/>
    </location>
</feature>
<dbReference type="InParanoid" id="A0A136J3M2"/>
<feature type="compositionally biased region" description="Low complexity" evidence="1">
    <location>
        <begin position="233"/>
        <end position="274"/>
    </location>
</feature>
<gene>
    <name evidence="2" type="ORF">Micbo1qcDRAFT_161796</name>
</gene>
<dbReference type="EMBL" id="KQ964249">
    <property type="protein sequence ID" value="KXJ91775.1"/>
    <property type="molecule type" value="Genomic_DNA"/>
</dbReference>
<evidence type="ECO:0000313" key="3">
    <source>
        <dbReference type="Proteomes" id="UP000070501"/>
    </source>
</evidence>
<proteinExistence type="predicted"/>
<dbReference type="AlphaFoldDB" id="A0A136J3M2"/>
<dbReference type="GO" id="GO:0030674">
    <property type="term" value="F:protein-macromolecule adaptor activity"/>
    <property type="evidence" value="ECO:0007669"/>
    <property type="project" value="TreeGrafter"/>
</dbReference>
<keyword evidence="3" id="KW-1185">Reference proteome</keyword>
<accession>A0A136J3M2</accession>
<feature type="region of interest" description="Disordered" evidence="1">
    <location>
        <begin position="315"/>
        <end position="334"/>
    </location>
</feature>
<dbReference type="PANTHER" id="PTHR40422:SF1">
    <property type="entry name" value="TRANSLATION MACHINERY-ASSOCIATED PROTEIN 17"/>
    <property type="match status" value="1"/>
</dbReference>
<dbReference type="OrthoDB" id="548474at2759"/>
<sequence length="334" mass="35742">MRHTSKLDIDPFAKTASTKSKQQRSQYTTRTPPLPLQLSFRLLSPSPNTTRQRAPPLHGTSRDQTKNPQEPPTSRAAFWKEPFDNNHREKKHSTMSSDSTTPITPARFAAALKDLSAENLALKVFELRNSIAHLDYSNAELRPYAEGLVPVMGEGNDTTSTSTTAAGAATSQPQQQQGDQDCIDAIAENEVVIARMLERIDLIKAEVLERGLSWDELSGVLPERDDPAVGVVSQTMPASSSTPPSSSSAQQPSHTPSSSAAVNGTAPPTTNGTSTTGGGGGAEQQHEAWRDGTLTTGTIRTGGPGLSDEELLRRLQEQIPGLGGDEDDEGGMHL</sequence>
<evidence type="ECO:0000256" key="1">
    <source>
        <dbReference type="SAM" id="MobiDB-lite"/>
    </source>
</evidence>
<feature type="compositionally biased region" description="Low complexity" evidence="1">
    <location>
        <begin position="157"/>
        <end position="179"/>
    </location>
</feature>
<name>A0A136J3M2_9PEZI</name>
<feature type="compositionally biased region" description="Polar residues" evidence="1">
    <location>
        <begin position="15"/>
        <end position="31"/>
    </location>
</feature>